<reference evidence="2 3" key="1">
    <citation type="submission" date="2018-01" db="EMBL/GenBank/DDBJ databases">
        <title>G. obscuriglobus.</title>
        <authorList>
            <person name="Franke J."/>
            <person name="Blomberg W."/>
            <person name="Selmecki A."/>
        </authorList>
    </citation>
    <scope>NUCLEOTIDE SEQUENCE [LARGE SCALE GENOMIC DNA]</scope>
    <source>
        <strain evidence="2 3">DSM 5831</strain>
    </source>
</reference>
<dbReference type="PROSITE" id="PS51257">
    <property type="entry name" value="PROKAR_LIPOPROTEIN"/>
    <property type="match status" value="1"/>
</dbReference>
<dbReference type="Proteomes" id="UP000245802">
    <property type="component" value="Chromosome"/>
</dbReference>
<feature type="region of interest" description="Disordered" evidence="1">
    <location>
        <begin position="48"/>
        <end position="83"/>
    </location>
</feature>
<evidence type="ECO:0000313" key="3">
    <source>
        <dbReference type="Proteomes" id="UP000245802"/>
    </source>
</evidence>
<accession>A0A2Z3H918</accession>
<evidence type="ECO:0008006" key="4">
    <source>
        <dbReference type="Google" id="ProtNLM"/>
    </source>
</evidence>
<organism evidence="2 3">
    <name type="scientific">Gemmata obscuriglobus</name>
    <dbReference type="NCBI Taxonomy" id="114"/>
    <lineage>
        <taxon>Bacteria</taxon>
        <taxon>Pseudomonadati</taxon>
        <taxon>Planctomycetota</taxon>
        <taxon>Planctomycetia</taxon>
        <taxon>Gemmatales</taxon>
        <taxon>Gemmataceae</taxon>
        <taxon>Gemmata</taxon>
    </lineage>
</organism>
<gene>
    <name evidence="2" type="ORF">C1280_30650</name>
</gene>
<dbReference type="AlphaFoldDB" id="A0A2Z3H918"/>
<evidence type="ECO:0000313" key="2">
    <source>
        <dbReference type="EMBL" id="AWM40922.1"/>
    </source>
</evidence>
<sequence length="83" mass="9257">MFAPLGRRAFVLALLGAPLAGGCACARRDHLSERVRERDAREWELRAAAAQAAPPVNDPTASDREVWEERSRREAEFRAGGRR</sequence>
<evidence type="ECO:0000256" key="1">
    <source>
        <dbReference type="SAM" id="MobiDB-lite"/>
    </source>
</evidence>
<feature type="compositionally biased region" description="Basic and acidic residues" evidence="1">
    <location>
        <begin position="61"/>
        <end position="83"/>
    </location>
</feature>
<keyword evidence="3" id="KW-1185">Reference proteome</keyword>
<dbReference type="EMBL" id="CP025958">
    <property type="protein sequence ID" value="AWM40922.1"/>
    <property type="molecule type" value="Genomic_DNA"/>
</dbReference>
<dbReference type="KEGG" id="gog:C1280_30650"/>
<dbReference type="RefSeq" id="WP_010043679.1">
    <property type="nucleotide sequence ID" value="NZ_CP025958.1"/>
</dbReference>
<name>A0A2Z3H918_9BACT</name>
<proteinExistence type="predicted"/>
<protein>
    <recommendedName>
        <fullName evidence="4">Lipoprotein</fullName>
    </recommendedName>
</protein>